<dbReference type="InterPro" id="IPR024671">
    <property type="entry name" value="Atg22-like"/>
</dbReference>
<feature type="transmembrane region" description="Helical" evidence="6">
    <location>
        <begin position="378"/>
        <end position="404"/>
    </location>
</feature>
<evidence type="ECO:0000256" key="3">
    <source>
        <dbReference type="ARBA" id="ARBA00022692"/>
    </source>
</evidence>
<keyword evidence="2" id="KW-0813">Transport</keyword>
<dbReference type="Gene3D" id="1.20.1250.20">
    <property type="entry name" value="MFS general substrate transporter like domains"/>
    <property type="match status" value="1"/>
</dbReference>
<dbReference type="InterPro" id="IPR036259">
    <property type="entry name" value="MFS_trans_sf"/>
</dbReference>
<feature type="transmembrane region" description="Helical" evidence="6">
    <location>
        <begin position="253"/>
        <end position="279"/>
    </location>
</feature>
<dbReference type="Proteomes" id="UP000219636">
    <property type="component" value="Unassembled WGS sequence"/>
</dbReference>
<feature type="domain" description="Major facilitator superfamily (MFS) profile" evidence="7">
    <location>
        <begin position="253"/>
        <end position="441"/>
    </location>
</feature>
<dbReference type="SUPFAM" id="SSF103473">
    <property type="entry name" value="MFS general substrate transporter"/>
    <property type="match status" value="1"/>
</dbReference>
<sequence>MGKQLRRNIPGQRSQLALYMSLPILSWAFYDFANTIFSSNINTVFFPFYMDEVLGTDEVRQQVASTFISYANAIASFFLVIFSPLFGVWIDYTGYKKRFIVWFASISILFTFMMGIFASINFNTVISGVPLSLFLVVISFVIAKFFFNSSLVFYDSMMGDLGTKEEMPLISGFGVAIGYLGTIFGLLVYLLVSDGDFHRAFIPTAIMYLLFSLPLFFFIKDKPIPKEKRKPIKFLEGYKEIVKTFKEMKKYKAIFTFMIAYFFLNDAIATTIAMMAVYATAIVGFTSGQFIILYLVSTISTVIGSLAFGYITKAIGARRAVAIVSILMIVALIFAVFATAQWMFWIAGSMFGISLGSMWVTSRTLIIELSPEEKRGQFFGLFAFSGKVSSIIGPALYGTVTLLLKDYGTLASRVALGSLIILTIIGLFIHLQVKPEKQNRL</sequence>
<feature type="transmembrane region" description="Helical" evidence="6">
    <location>
        <begin position="320"/>
        <end position="338"/>
    </location>
</feature>
<protein>
    <submittedName>
        <fullName evidence="8">UMF1 family MFS transporter</fullName>
    </submittedName>
</protein>
<feature type="transmembrane region" description="Helical" evidence="6">
    <location>
        <begin position="99"/>
        <end position="120"/>
    </location>
</feature>
<keyword evidence="4 6" id="KW-1133">Transmembrane helix</keyword>
<keyword evidence="3 6" id="KW-0812">Transmembrane</keyword>
<dbReference type="PANTHER" id="PTHR23519">
    <property type="entry name" value="AUTOPHAGY-RELATED PROTEIN 22"/>
    <property type="match status" value="1"/>
</dbReference>
<organism evidence="8 9">
    <name type="scientific">Ureibacillus xyleni</name>
    <dbReference type="NCBI Taxonomy" id="614648"/>
    <lineage>
        <taxon>Bacteria</taxon>
        <taxon>Bacillati</taxon>
        <taxon>Bacillota</taxon>
        <taxon>Bacilli</taxon>
        <taxon>Bacillales</taxon>
        <taxon>Caryophanaceae</taxon>
        <taxon>Ureibacillus</taxon>
    </lineage>
</organism>
<evidence type="ECO:0000256" key="1">
    <source>
        <dbReference type="ARBA" id="ARBA00004651"/>
    </source>
</evidence>
<feature type="transmembrane region" description="Helical" evidence="6">
    <location>
        <begin position="67"/>
        <end position="92"/>
    </location>
</feature>
<dbReference type="GO" id="GO:0022857">
    <property type="term" value="F:transmembrane transporter activity"/>
    <property type="evidence" value="ECO:0007669"/>
    <property type="project" value="InterPro"/>
</dbReference>
<feature type="transmembrane region" description="Helical" evidence="6">
    <location>
        <begin position="168"/>
        <end position="191"/>
    </location>
</feature>
<dbReference type="Pfam" id="PF11700">
    <property type="entry name" value="ATG22"/>
    <property type="match status" value="1"/>
</dbReference>
<dbReference type="GO" id="GO:0005886">
    <property type="term" value="C:plasma membrane"/>
    <property type="evidence" value="ECO:0007669"/>
    <property type="project" value="UniProtKB-SubCell"/>
</dbReference>
<evidence type="ECO:0000259" key="7">
    <source>
        <dbReference type="PROSITE" id="PS50850"/>
    </source>
</evidence>
<keyword evidence="5 6" id="KW-0472">Membrane</keyword>
<feature type="transmembrane region" description="Helical" evidence="6">
    <location>
        <begin position="410"/>
        <end position="431"/>
    </location>
</feature>
<reference evidence="9" key="1">
    <citation type="submission" date="2017-08" db="EMBL/GenBank/DDBJ databases">
        <authorList>
            <person name="Varghese N."/>
            <person name="Submissions S."/>
        </authorList>
    </citation>
    <scope>NUCLEOTIDE SEQUENCE [LARGE SCALE GENOMIC DNA]</scope>
    <source>
        <strain evidence="9">JC22</strain>
    </source>
</reference>
<feature type="transmembrane region" description="Helical" evidence="6">
    <location>
        <begin position="344"/>
        <end position="366"/>
    </location>
</feature>
<feature type="transmembrane region" description="Helical" evidence="6">
    <location>
        <begin position="126"/>
        <end position="147"/>
    </location>
</feature>
<dbReference type="RefSeq" id="WP_097071962.1">
    <property type="nucleotide sequence ID" value="NZ_OBMQ01000001.1"/>
</dbReference>
<evidence type="ECO:0000256" key="5">
    <source>
        <dbReference type="ARBA" id="ARBA00023136"/>
    </source>
</evidence>
<evidence type="ECO:0000256" key="4">
    <source>
        <dbReference type="ARBA" id="ARBA00022989"/>
    </source>
</evidence>
<dbReference type="OrthoDB" id="9768783at2"/>
<dbReference type="AlphaFoldDB" id="A0A285RDY5"/>
<evidence type="ECO:0000256" key="6">
    <source>
        <dbReference type="SAM" id="Phobius"/>
    </source>
</evidence>
<feature type="transmembrane region" description="Helical" evidence="6">
    <location>
        <begin position="291"/>
        <end position="311"/>
    </location>
</feature>
<dbReference type="EMBL" id="OBMQ01000001">
    <property type="protein sequence ID" value="SOB91889.1"/>
    <property type="molecule type" value="Genomic_DNA"/>
</dbReference>
<dbReference type="InterPro" id="IPR050495">
    <property type="entry name" value="ATG22/LtaA_families"/>
</dbReference>
<dbReference type="InterPro" id="IPR020846">
    <property type="entry name" value="MFS_dom"/>
</dbReference>
<dbReference type="InterPro" id="IPR005829">
    <property type="entry name" value="Sugar_transporter_CS"/>
</dbReference>
<feature type="transmembrane region" description="Helical" evidence="6">
    <location>
        <begin position="16"/>
        <end position="37"/>
    </location>
</feature>
<dbReference type="PANTHER" id="PTHR23519:SF1">
    <property type="entry name" value="AUTOPHAGY-RELATED PROTEIN 22"/>
    <property type="match status" value="1"/>
</dbReference>
<comment type="subcellular location">
    <subcellularLocation>
        <location evidence="1">Cell membrane</location>
        <topology evidence="1">Multi-pass membrane protein</topology>
    </subcellularLocation>
</comment>
<dbReference type="PROSITE" id="PS00217">
    <property type="entry name" value="SUGAR_TRANSPORT_2"/>
    <property type="match status" value="1"/>
</dbReference>
<proteinExistence type="predicted"/>
<evidence type="ECO:0000313" key="9">
    <source>
        <dbReference type="Proteomes" id="UP000219636"/>
    </source>
</evidence>
<feature type="transmembrane region" description="Helical" evidence="6">
    <location>
        <begin position="197"/>
        <end position="219"/>
    </location>
</feature>
<evidence type="ECO:0000313" key="8">
    <source>
        <dbReference type="EMBL" id="SOB91889.1"/>
    </source>
</evidence>
<name>A0A285RDY5_9BACL</name>
<keyword evidence="9" id="KW-1185">Reference proteome</keyword>
<gene>
    <name evidence="8" type="ORF">SAMN05880501_101404</name>
</gene>
<evidence type="ECO:0000256" key="2">
    <source>
        <dbReference type="ARBA" id="ARBA00022448"/>
    </source>
</evidence>
<dbReference type="PROSITE" id="PS50850">
    <property type="entry name" value="MFS"/>
    <property type="match status" value="1"/>
</dbReference>
<accession>A0A285RDY5</accession>